<keyword evidence="7" id="KW-0413">Isomerase</keyword>
<dbReference type="Pfam" id="PF13361">
    <property type="entry name" value="UvrD_C"/>
    <property type="match status" value="1"/>
</dbReference>
<evidence type="ECO:0000259" key="15">
    <source>
        <dbReference type="PROSITE" id="PS51217"/>
    </source>
</evidence>
<dbReference type="PROSITE" id="PS51198">
    <property type="entry name" value="UVRD_HELICASE_ATP_BIND"/>
    <property type="match status" value="1"/>
</dbReference>
<keyword evidence="6" id="KW-0238">DNA-binding</keyword>
<gene>
    <name evidence="16" type="ORF">AX018_105924</name>
</gene>
<evidence type="ECO:0000256" key="5">
    <source>
        <dbReference type="ARBA" id="ARBA00022840"/>
    </source>
</evidence>
<evidence type="ECO:0000256" key="12">
    <source>
        <dbReference type="PROSITE-ProRule" id="PRU00560"/>
    </source>
</evidence>
<evidence type="ECO:0000256" key="13">
    <source>
        <dbReference type="SAM" id="MobiDB-lite"/>
    </source>
</evidence>
<dbReference type="Gene3D" id="1.10.486.10">
    <property type="entry name" value="PCRA, domain 4"/>
    <property type="match status" value="2"/>
</dbReference>
<evidence type="ECO:0000256" key="4">
    <source>
        <dbReference type="ARBA" id="ARBA00022806"/>
    </source>
</evidence>
<dbReference type="OrthoDB" id="5905204at2"/>
<protein>
    <recommendedName>
        <fullName evidence="9">DNA 3'-5' helicase</fullName>
        <ecNumber evidence="9">5.6.2.4</ecNumber>
    </recommendedName>
    <alternativeName>
        <fullName evidence="10">DNA 3'-5' helicase II</fullName>
    </alternativeName>
</protein>
<dbReference type="PROSITE" id="PS51217">
    <property type="entry name" value="UVRD_HELICASE_CTER"/>
    <property type="match status" value="1"/>
</dbReference>
<dbReference type="Gene3D" id="1.10.10.160">
    <property type="match status" value="1"/>
</dbReference>
<dbReference type="GO" id="GO:0003677">
    <property type="term" value="F:DNA binding"/>
    <property type="evidence" value="ECO:0007669"/>
    <property type="project" value="UniProtKB-KW"/>
</dbReference>
<dbReference type="AlphaFoldDB" id="A0A328YPF3"/>
<organism evidence="16 17">
    <name type="scientific">Paracidovorax anthurii</name>
    <dbReference type="NCBI Taxonomy" id="78229"/>
    <lineage>
        <taxon>Bacteria</taxon>
        <taxon>Pseudomonadati</taxon>
        <taxon>Pseudomonadota</taxon>
        <taxon>Betaproteobacteria</taxon>
        <taxon>Burkholderiales</taxon>
        <taxon>Comamonadaceae</taxon>
        <taxon>Paracidovorax</taxon>
    </lineage>
</organism>
<name>A0A328YPF3_9BURK</name>
<dbReference type="Proteomes" id="UP000248856">
    <property type="component" value="Unassembled WGS sequence"/>
</dbReference>
<keyword evidence="17" id="KW-1185">Reference proteome</keyword>
<comment type="catalytic activity">
    <reaction evidence="11">
        <text>ATP + H2O = ADP + phosphate + H(+)</text>
        <dbReference type="Rhea" id="RHEA:13065"/>
        <dbReference type="ChEBI" id="CHEBI:15377"/>
        <dbReference type="ChEBI" id="CHEBI:15378"/>
        <dbReference type="ChEBI" id="CHEBI:30616"/>
        <dbReference type="ChEBI" id="CHEBI:43474"/>
        <dbReference type="ChEBI" id="CHEBI:456216"/>
        <dbReference type="EC" id="5.6.2.4"/>
    </reaction>
</comment>
<evidence type="ECO:0000256" key="11">
    <source>
        <dbReference type="ARBA" id="ARBA00048988"/>
    </source>
</evidence>
<keyword evidence="4 12" id="KW-0347">Helicase</keyword>
<keyword evidence="3 12" id="KW-0378">Hydrolase</keyword>
<evidence type="ECO:0000256" key="8">
    <source>
        <dbReference type="ARBA" id="ARBA00034617"/>
    </source>
</evidence>
<evidence type="ECO:0000256" key="3">
    <source>
        <dbReference type="ARBA" id="ARBA00022801"/>
    </source>
</evidence>
<dbReference type="InterPro" id="IPR014017">
    <property type="entry name" value="DNA_helicase_UvrD-like_C"/>
</dbReference>
<dbReference type="CDD" id="cd18807">
    <property type="entry name" value="SF1_C_UvrD"/>
    <property type="match status" value="1"/>
</dbReference>
<proteinExistence type="inferred from homology"/>
<dbReference type="GO" id="GO:0033202">
    <property type="term" value="C:DNA helicase complex"/>
    <property type="evidence" value="ECO:0007669"/>
    <property type="project" value="TreeGrafter"/>
</dbReference>
<dbReference type="EMBL" id="QLTA01000059">
    <property type="protein sequence ID" value="RAR75951.1"/>
    <property type="molecule type" value="Genomic_DNA"/>
</dbReference>
<accession>A0A328YPF3</accession>
<dbReference type="PANTHER" id="PTHR11070">
    <property type="entry name" value="UVRD / RECB / PCRA DNA HELICASE FAMILY MEMBER"/>
    <property type="match status" value="1"/>
</dbReference>
<evidence type="ECO:0000256" key="1">
    <source>
        <dbReference type="ARBA" id="ARBA00009922"/>
    </source>
</evidence>
<dbReference type="InterPro" id="IPR000212">
    <property type="entry name" value="DNA_helicase_UvrD/REP"/>
</dbReference>
<keyword evidence="2 12" id="KW-0547">Nucleotide-binding</keyword>
<dbReference type="GO" id="GO:0005524">
    <property type="term" value="F:ATP binding"/>
    <property type="evidence" value="ECO:0007669"/>
    <property type="project" value="UniProtKB-UniRule"/>
</dbReference>
<evidence type="ECO:0000256" key="9">
    <source>
        <dbReference type="ARBA" id="ARBA00034808"/>
    </source>
</evidence>
<evidence type="ECO:0000256" key="7">
    <source>
        <dbReference type="ARBA" id="ARBA00023235"/>
    </source>
</evidence>
<comment type="similarity">
    <text evidence="1">Belongs to the helicase family. UvrD subfamily.</text>
</comment>
<comment type="caution">
    <text evidence="16">The sequence shown here is derived from an EMBL/GenBank/DDBJ whole genome shotgun (WGS) entry which is preliminary data.</text>
</comment>
<dbReference type="InterPro" id="IPR027417">
    <property type="entry name" value="P-loop_NTPase"/>
</dbReference>
<dbReference type="InterPro" id="IPR013986">
    <property type="entry name" value="DExx_box_DNA_helicase_dom_sf"/>
</dbReference>
<feature type="domain" description="UvrD-like helicase C-terminal" evidence="15">
    <location>
        <begin position="325"/>
        <end position="640"/>
    </location>
</feature>
<feature type="region of interest" description="Disordered" evidence="13">
    <location>
        <begin position="571"/>
        <end position="595"/>
    </location>
</feature>
<evidence type="ECO:0000256" key="6">
    <source>
        <dbReference type="ARBA" id="ARBA00023125"/>
    </source>
</evidence>
<dbReference type="EC" id="5.6.2.4" evidence="9"/>
<dbReference type="GO" id="GO:0016887">
    <property type="term" value="F:ATP hydrolysis activity"/>
    <property type="evidence" value="ECO:0007669"/>
    <property type="project" value="RHEA"/>
</dbReference>
<evidence type="ECO:0000313" key="16">
    <source>
        <dbReference type="EMBL" id="RAR75951.1"/>
    </source>
</evidence>
<dbReference type="GO" id="GO:0043138">
    <property type="term" value="F:3'-5' DNA helicase activity"/>
    <property type="evidence" value="ECO:0007669"/>
    <property type="project" value="UniProtKB-EC"/>
</dbReference>
<dbReference type="Gene3D" id="3.40.50.300">
    <property type="entry name" value="P-loop containing nucleotide triphosphate hydrolases"/>
    <property type="match status" value="3"/>
</dbReference>
<reference evidence="16 17" key="1">
    <citation type="submission" date="2018-06" db="EMBL/GenBank/DDBJ databases">
        <title>Genomic Encyclopedia of Archaeal and Bacterial Type Strains, Phase II (KMG-II): from individual species to whole genera.</title>
        <authorList>
            <person name="Goeker M."/>
        </authorList>
    </citation>
    <scope>NUCLEOTIDE SEQUENCE [LARGE SCALE GENOMIC DNA]</scope>
    <source>
        <strain evidence="16 17">CFPB 3232</strain>
    </source>
</reference>
<feature type="domain" description="UvrD-like helicase ATP-binding" evidence="14">
    <location>
        <begin position="39"/>
        <end position="324"/>
    </location>
</feature>
<dbReference type="CDD" id="cd17932">
    <property type="entry name" value="DEXQc_UvrD"/>
    <property type="match status" value="1"/>
</dbReference>
<dbReference type="Pfam" id="PF21196">
    <property type="entry name" value="PcrA_UvrD_tudor"/>
    <property type="match status" value="1"/>
</dbReference>
<dbReference type="Pfam" id="PF00580">
    <property type="entry name" value="UvrD-helicase"/>
    <property type="match status" value="1"/>
</dbReference>
<dbReference type="GO" id="GO:0000725">
    <property type="term" value="P:recombinational repair"/>
    <property type="evidence" value="ECO:0007669"/>
    <property type="project" value="TreeGrafter"/>
</dbReference>
<evidence type="ECO:0000313" key="17">
    <source>
        <dbReference type="Proteomes" id="UP000248856"/>
    </source>
</evidence>
<evidence type="ECO:0000259" key="14">
    <source>
        <dbReference type="PROSITE" id="PS51198"/>
    </source>
</evidence>
<comment type="catalytic activity">
    <reaction evidence="8">
        <text>Couples ATP hydrolysis with the unwinding of duplex DNA by translocating in the 3'-5' direction.</text>
        <dbReference type="EC" id="5.6.2.4"/>
    </reaction>
</comment>
<dbReference type="InterPro" id="IPR014016">
    <property type="entry name" value="UvrD-like_ATP-bd"/>
</dbReference>
<dbReference type="GO" id="GO:0005829">
    <property type="term" value="C:cytosol"/>
    <property type="evidence" value="ECO:0007669"/>
    <property type="project" value="TreeGrafter"/>
</dbReference>
<evidence type="ECO:0000256" key="2">
    <source>
        <dbReference type="ARBA" id="ARBA00022741"/>
    </source>
</evidence>
<dbReference type="SUPFAM" id="SSF52540">
    <property type="entry name" value="P-loop containing nucleoside triphosphate hydrolases"/>
    <property type="match status" value="1"/>
</dbReference>
<evidence type="ECO:0000256" key="10">
    <source>
        <dbReference type="ARBA" id="ARBA00034923"/>
    </source>
</evidence>
<dbReference type="PANTHER" id="PTHR11070:SF2">
    <property type="entry name" value="ATP-DEPENDENT DNA HELICASE SRS2"/>
    <property type="match status" value="1"/>
</dbReference>
<sequence length="822" mass="90076">MLPQDLFSGAPAPAGVGAFGAADAGPSPAQNASRSPLLQNLNDEQLAAVTLPAGHALILAGAGSGKTRVLTTRIAWLLQNGYATPGGILAVTFTNKAAKEMTARLSTMLPVNVRGMWIGTFHGLCNRLLRAHHKAAGLPATFQILDTQDQLSAVKRLCKQFNIDEERFPPKQMAYFISGCKEEGLRPGDVEVRDADGRKKVELYQLYEEQCQREGVVDFGELMLRSYELLRDNDPIRAHYQRRFQHILVDEFQDTNKLQYAWLKQLAGDVEGGRLATQGSVLAVGDDDQSIYAFRGARVGNMQDFVREFEVRHQIKLEQNYRSYSNILDSANALISHNSRRLGKNLRTTQGPGEPVRVYEAATDLAEAQWMVDEIRQLARSDGFERREIAVLYRSNAQSRVIESALFNAAVPYRVYGGLRFFERAEIKHALAYLRLLENPHDDTSFLRVVNFPPRGIGARTVEVLQDAARAAGCSLHDGVTAVPGKAGANLGAFVALVDVMREQTQGQTLRGIIAQMLESSGLVEHYRAEKEGADRIENLDELINAAESFVTQEGFGRDAVALPLDEQGRRLAQSPASQGLDPSRPVTDEPLPGGVDADTGETLSPLAAFLTHAALEAGDNQAQAGQDAVQLMTVHASKGLEFDAVFIGGMEEGLFPHENAMSDREGLEEERRLMYVAITRARKRLYLSHSQTRLLHGQTRYNVKSRFFDELPEAALKWITPKQPGFGSFAPNSGAKNPYGTPTRSGFGFKSESFASPPVPVQKAPPAHGLRVGLGVFHTKFGEGKVLALEGSGDDARAQVNFPRHGTKWLALSVAKLTVVE</sequence>
<keyword evidence="5 12" id="KW-0067">ATP-binding</keyword>
<dbReference type="RefSeq" id="WP_111881494.1">
    <property type="nucleotide sequence ID" value="NZ_CBCSGC010000153.1"/>
</dbReference>
<feature type="binding site" evidence="12">
    <location>
        <begin position="60"/>
        <end position="67"/>
    </location>
    <ligand>
        <name>ATP</name>
        <dbReference type="ChEBI" id="CHEBI:30616"/>
    </ligand>
</feature>